<evidence type="ECO:0000256" key="1">
    <source>
        <dbReference type="SAM" id="MobiDB-lite"/>
    </source>
</evidence>
<feature type="region of interest" description="Disordered" evidence="1">
    <location>
        <begin position="47"/>
        <end position="68"/>
    </location>
</feature>
<feature type="compositionally biased region" description="Polar residues" evidence="1">
    <location>
        <begin position="47"/>
        <end position="57"/>
    </location>
</feature>
<name>A0AA88UB82_9ASTE</name>
<protein>
    <submittedName>
        <fullName evidence="2">Uncharacterized protein</fullName>
    </submittedName>
</protein>
<evidence type="ECO:0000313" key="2">
    <source>
        <dbReference type="EMBL" id="KAK2975631.1"/>
    </source>
</evidence>
<gene>
    <name evidence="2" type="ORF">RJ640_021076</name>
</gene>
<dbReference type="EMBL" id="JAVXUO010002170">
    <property type="protein sequence ID" value="KAK2975631.1"/>
    <property type="molecule type" value="Genomic_DNA"/>
</dbReference>
<dbReference type="Proteomes" id="UP001187471">
    <property type="component" value="Unassembled WGS sequence"/>
</dbReference>
<organism evidence="2 3">
    <name type="scientific">Escallonia rubra</name>
    <dbReference type="NCBI Taxonomy" id="112253"/>
    <lineage>
        <taxon>Eukaryota</taxon>
        <taxon>Viridiplantae</taxon>
        <taxon>Streptophyta</taxon>
        <taxon>Embryophyta</taxon>
        <taxon>Tracheophyta</taxon>
        <taxon>Spermatophyta</taxon>
        <taxon>Magnoliopsida</taxon>
        <taxon>eudicotyledons</taxon>
        <taxon>Gunneridae</taxon>
        <taxon>Pentapetalae</taxon>
        <taxon>asterids</taxon>
        <taxon>campanulids</taxon>
        <taxon>Escalloniales</taxon>
        <taxon>Escalloniaceae</taxon>
        <taxon>Escallonia</taxon>
    </lineage>
</organism>
<dbReference type="AlphaFoldDB" id="A0AA88UB82"/>
<accession>A0AA88UB82</accession>
<evidence type="ECO:0000313" key="3">
    <source>
        <dbReference type="Proteomes" id="UP001187471"/>
    </source>
</evidence>
<comment type="caution">
    <text evidence="2">The sequence shown here is derived from an EMBL/GenBank/DDBJ whole genome shotgun (WGS) entry which is preliminary data.</text>
</comment>
<proteinExistence type="predicted"/>
<reference evidence="2" key="1">
    <citation type="submission" date="2022-12" db="EMBL/GenBank/DDBJ databases">
        <title>Draft genome assemblies for two species of Escallonia (Escalloniales).</title>
        <authorList>
            <person name="Chanderbali A."/>
            <person name="Dervinis C."/>
            <person name="Anghel I."/>
            <person name="Soltis D."/>
            <person name="Soltis P."/>
            <person name="Zapata F."/>
        </authorList>
    </citation>
    <scope>NUCLEOTIDE SEQUENCE</scope>
    <source>
        <strain evidence="2">UCBG92.1500</strain>
        <tissue evidence="2">Leaf</tissue>
    </source>
</reference>
<keyword evidence="3" id="KW-1185">Reference proteome</keyword>
<sequence>MGGWWTRGVGRERVREIGVEEEEFEEDGLEGGVCSSVREIHTHIRTRSSVTRMASSKNKGKVTSKDKENRRVWTTIEEQTFLDIMEECVKEGRKQES</sequence>